<dbReference type="EMBL" id="PQFF01000548">
    <property type="protein sequence ID" value="RHZ45451.1"/>
    <property type="molecule type" value="Genomic_DNA"/>
</dbReference>
<reference evidence="1 2" key="1">
    <citation type="submission" date="2018-08" db="EMBL/GenBank/DDBJ databases">
        <title>Genome and evolution of the arbuscular mycorrhizal fungus Diversispora epigaea (formerly Glomus versiforme) and its bacterial endosymbionts.</title>
        <authorList>
            <person name="Sun X."/>
            <person name="Fei Z."/>
            <person name="Harrison M."/>
        </authorList>
    </citation>
    <scope>NUCLEOTIDE SEQUENCE [LARGE SCALE GENOMIC DNA]</scope>
    <source>
        <strain evidence="1 2">IT104</strain>
    </source>
</reference>
<dbReference type="AlphaFoldDB" id="A0A397G358"/>
<dbReference type="Proteomes" id="UP000266861">
    <property type="component" value="Unassembled WGS sequence"/>
</dbReference>
<sequence length="84" mass="9676">MRLKITLNDACNIAKARGGSCLSDKFINNKIPLRWKCSKDHEWNAPLDKIKNRNTWCPVCAATKELLQWRCSKGYEWSATYNTG</sequence>
<evidence type="ECO:0000313" key="2">
    <source>
        <dbReference type="Proteomes" id="UP000266861"/>
    </source>
</evidence>
<protein>
    <recommendedName>
        <fullName evidence="3">Zinc-ribbon domain-containing protein</fullName>
    </recommendedName>
</protein>
<proteinExistence type="predicted"/>
<evidence type="ECO:0000313" key="1">
    <source>
        <dbReference type="EMBL" id="RHZ45451.1"/>
    </source>
</evidence>
<organism evidence="1 2">
    <name type="scientific">Diversispora epigaea</name>
    <dbReference type="NCBI Taxonomy" id="1348612"/>
    <lineage>
        <taxon>Eukaryota</taxon>
        <taxon>Fungi</taxon>
        <taxon>Fungi incertae sedis</taxon>
        <taxon>Mucoromycota</taxon>
        <taxon>Glomeromycotina</taxon>
        <taxon>Glomeromycetes</taxon>
        <taxon>Diversisporales</taxon>
        <taxon>Diversisporaceae</taxon>
        <taxon>Diversispora</taxon>
    </lineage>
</organism>
<accession>A0A397G358</accession>
<name>A0A397G358_9GLOM</name>
<keyword evidence="2" id="KW-1185">Reference proteome</keyword>
<comment type="caution">
    <text evidence="1">The sequence shown here is derived from an EMBL/GenBank/DDBJ whole genome shotgun (WGS) entry which is preliminary data.</text>
</comment>
<dbReference type="OrthoDB" id="2437004at2759"/>
<gene>
    <name evidence="1" type="ORF">Glove_674g12</name>
</gene>
<evidence type="ECO:0008006" key="3">
    <source>
        <dbReference type="Google" id="ProtNLM"/>
    </source>
</evidence>